<reference evidence="3 4" key="1">
    <citation type="submission" date="2020-10" db="EMBL/GenBank/DDBJ databases">
        <title>Thermofilum lucidum 3507LT sp. nov. a novel member of Thermofilaceae family isolated from Chile hot spring, and proposal of description order Thermofilales.</title>
        <authorList>
            <person name="Zayulina K.S."/>
            <person name="Elcheninov A.G."/>
            <person name="Toshchakov S.V."/>
            <person name="Kublanov I.V."/>
        </authorList>
    </citation>
    <scope>NUCLEOTIDE SEQUENCE [LARGE SCALE GENOMIC DNA]</scope>
    <source>
        <strain evidence="3 4">3507LT</strain>
    </source>
</reference>
<dbReference type="GeneID" id="59149553"/>
<evidence type="ECO:0000259" key="2">
    <source>
        <dbReference type="Pfam" id="PF13559"/>
    </source>
</evidence>
<keyword evidence="1" id="KW-0812">Transmembrane</keyword>
<evidence type="ECO:0000256" key="1">
    <source>
        <dbReference type="SAM" id="Phobius"/>
    </source>
</evidence>
<name>A0A7L9FHE8_9CREN</name>
<gene>
    <name evidence="3" type="ORF">IG193_06615</name>
</gene>
<dbReference type="AlphaFoldDB" id="A0A7L9FHE8"/>
<feature type="transmembrane region" description="Helical" evidence="1">
    <location>
        <begin position="35"/>
        <end position="54"/>
    </location>
</feature>
<sequence length="294" mass="32877">MKEVLLVATLTAMVLAASYHEPREVYLPSVSEQDAFSLIFTGFVLFFALTTFIARHEIAGVLRELFQGGRGRAKARKTDFVYSLIFNLVILLAVFLLFRRGVRDQEASVTQYQVLQPNSSTVPTYSSTGGYFNTTLSSAPTSVNSLVYPYVQWIVLALIAFALTSVALALVHNPKRPQDTASETREALTHALAESRRALKMTRSSAEVRRAIVELYNSFCQALRRKHVEASAEMTAREIMHLSINLIPGIPQKPLEDLTYLFEKALYSNHPMGQEDRNRAEKALTELIDFLGAV</sequence>
<keyword evidence="4" id="KW-1185">Reference proteome</keyword>
<accession>A0A7L9FHE8</accession>
<protein>
    <submittedName>
        <fullName evidence="3">DUF4129 domain-containing protein</fullName>
    </submittedName>
</protein>
<keyword evidence="1" id="KW-1133">Transmembrane helix</keyword>
<dbReference type="InParanoid" id="A0A7L9FHE8"/>
<dbReference type="InterPro" id="IPR025403">
    <property type="entry name" value="TgpA-like_C"/>
</dbReference>
<dbReference type="Proteomes" id="UP000594121">
    <property type="component" value="Chromosome"/>
</dbReference>
<feature type="domain" description="Protein-glutamine gamma-glutamyltransferase-like C-terminal" evidence="2">
    <location>
        <begin position="215"/>
        <end position="284"/>
    </location>
</feature>
<dbReference type="RefSeq" id="WP_192818395.1">
    <property type="nucleotide sequence ID" value="NZ_CP062310.1"/>
</dbReference>
<evidence type="ECO:0000313" key="4">
    <source>
        <dbReference type="Proteomes" id="UP000594121"/>
    </source>
</evidence>
<dbReference type="Pfam" id="PF13559">
    <property type="entry name" value="DUF4129"/>
    <property type="match status" value="1"/>
</dbReference>
<feature type="transmembrane region" description="Helical" evidence="1">
    <location>
        <begin position="80"/>
        <end position="98"/>
    </location>
</feature>
<dbReference type="EMBL" id="CP062310">
    <property type="protein sequence ID" value="QOJ78423.1"/>
    <property type="molecule type" value="Genomic_DNA"/>
</dbReference>
<keyword evidence="1" id="KW-0472">Membrane</keyword>
<feature type="transmembrane region" description="Helical" evidence="1">
    <location>
        <begin position="150"/>
        <end position="171"/>
    </location>
</feature>
<dbReference type="KEGG" id="thel:IG193_06615"/>
<organism evidence="3 4">
    <name type="scientific">Infirmifilum lucidum</name>
    <dbReference type="NCBI Taxonomy" id="2776706"/>
    <lineage>
        <taxon>Archaea</taxon>
        <taxon>Thermoproteota</taxon>
        <taxon>Thermoprotei</taxon>
        <taxon>Thermofilales</taxon>
        <taxon>Thermofilaceae</taxon>
        <taxon>Infirmifilum</taxon>
    </lineage>
</organism>
<evidence type="ECO:0000313" key="3">
    <source>
        <dbReference type="EMBL" id="QOJ78423.1"/>
    </source>
</evidence>
<proteinExistence type="predicted"/>